<dbReference type="InterPro" id="IPR003593">
    <property type="entry name" value="AAA+_ATPase"/>
</dbReference>
<comment type="caution">
    <text evidence="3">The sequence shown here is derived from an EMBL/GenBank/DDBJ whole genome shotgun (WGS) entry which is preliminary data.</text>
</comment>
<dbReference type="EMBL" id="PCTR01000138">
    <property type="protein sequence ID" value="PIP85337.1"/>
    <property type="molecule type" value="Genomic_DNA"/>
</dbReference>
<dbReference type="InterPro" id="IPR036388">
    <property type="entry name" value="WH-like_DNA-bd_sf"/>
</dbReference>
<protein>
    <submittedName>
        <fullName evidence="3">ATPase</fullName>
    </submittedName>
</protein>
<evidence type="ECO:0000256" key="1">
    <source>
        <dbReference type="ARBA" id="ARBA00023125"/>
    </source>
</evidence>
<accession>A0A2H0DT17</accession>
<dbReference type="GO" id="GO:0003677">
    <property type="term" value="F:DNA binding"/>
    <property type="evidence" value="ECO:0007669"/>
    <property type="project" value="UniProtKB-KW"/>
</dbReference>
<dbReference type="Pfam" id="PF13173">
    <property type="entry name" value="AAA_14"/>
    <property type="match status" value="1"/>
</dbReference>
<dbReference type="InterPro" id="IPR036390">
    <property type="entry name" value="WH_DNA-bd_sf"/>
</dbReference>
<dbReference type="SUPFAM" id="SSF52540">
    <property type="entry name" value="P-loop containing nucleoside triphosphate hydrolases"/>
    <property type="match status" value="1"/>
</dbReference>
<dbReference type="SMART" id="SM00382">
    <property type="entry name" value="AAA"/>
    <property type="match status" value="1"/>
</dbReference>
<keyword evidence="1" id="KW-0238">DNA-binding</keyword>
<organism evidence="3 4">
    <name type="scientific">Candidatus Collierbacteria bacterium CG22_combo_CG10-13_8_21_14_all_43_12</name>
    <dbReference type="NCBI Taxonomy" id="1974537"/>
    <lineage>
        <taxon>Bacteria</taxon>
        <taxon>Candidatus Collieribacteriota</taxon>
    </lineage>
</organism>
<dbReference type="Pfam" id="PF13635">
    <property type="entry name" value="DUF4143"/>
    <property type="match status" value="1"/>
</dbReference>
<dbReference type="Gene3D" id="3.40.50.300">
    <property type="entry name" value="P-loop containing nucleotide triphosphate hydrolases"/>
    <property type="match status" value="1"/>
</dbReference>
<gene>
    <name evidence="3" type="ORF">COW83_04830</name>
</gene>
<dbReference type="Gene3D" id="1.10.10.10">
    <property type="entry name" value="Winged helix-like DNA-binding domain superfamily/Winged helix DNA-binding domain"/>
    <property type="match status" value="1"/>
</dbReference>
<evidence type="ECO:0000313" key="4">
    <source>
        <dbReference type="Proteomes" id="UP000231136"/>
    </source>
</evidence>
<reference evidence="3 4" key="1">
    <citation type="submission" date="2017-09" db="EMBL/GenBank/DDBJ databases">
        <title>Depth-based differentiation of microbial function through sediment-hosted aquifers and enrichment of novel symbionts in the deep terrestrial subsurface.</title>
        <authorList>
            <person name="Probst A.J."/>
            <person name="Ladd B."/>
            <person name="Jarett J.K."/>
            <person name="Geller-Mcgrath D.E."/>
            <person name="Sieber C.M."/>
            <person name="Emerson J.B."/>
            <person name="Anantharaman K."/>
            <person name="Thomas B.C."/>
            <person name="Malmstrom R."/>
            <person name="Stieglmeier M."/>
            <person name="Klingl A."/>
            <person name="Woyke T."/>
            <person name="Ryan C.M."/>
            <person name="Banfield J.F."/>
        </authorList>
    </citation>
    <scope>NUCLEOTIDE SEQUENCE [LARGE SCALE GENOMIC DNA]</scope>
    <source>
        <strain evidence="3">CG22_combo_CG10-13_8_21_14_all_43_12</strain>
    </source>
</reference>
<evidence type="ECO:0000259" key="2">
    <source>
        <dbReference type="SMART" id="SM00382"/>
    </source>
</evidence>
<name>A0A2H0DT17_9BACT</name>
<dbReference type="Proteomes" id="UP000231136">
    <property type="component" value="Unassembled WGS sequence"/>
</dbReference>
<evidence type="ECO:0000313" key="3">
    <source>
        <dbReference type="EMBL" id="PIP85337.1"/>
    </source>
</evidence>
<proteinExistence type="predicted"/>
<dbReference type="AlphaFoldDB" id="A0A2H0DT17"/>
<dbReference type="PANTHER" id="PTHR43566">
    <property type="entry name" value="CONSERVED PROTEIN"/>
    <property type="match status" value="1"/>
</dbReference>
<dbReference type="InterPro" id="IPR041682">
    <property type="entry name" value="AAA_14"/>
</dbReference>
<dbReference type="PANTHER" id="PTHR43566:SF1">
    <property type="entry name" value="AAA+ ATPASE DOMAIN-CONTAINING PROTEIN"/>
    <property type="match status" value="1"/>
</dbReference>
<feature type="domain" description="AAA+ ATPase" evidence="2">
    <location>
        <begin position="16"/>
        <end position="136"/>
    </location>
</feature>
<dbReference type="InterPro" id="IPR025420">
    <property type="entry name" value="DUF4143"/>
</dbReference>
<sequence length="375" mass="42903">MYKRLIEDKIKKDFFGGRVIVVVGARRVGKTTLMKILLQTSAVETILSLNADNPADRSLLEGADLVKLREVVGGRKILFIDEAQKIDKVGDVLKLLVDDFGKEKQIVVTGSSSINLLDMTSEPLTGRKYVYFLFPLSFEELYNGDGLELERGLDQRMIYGSYPEVVNVIGSHNKERVLRELASSYLYKDILEFQEVKSSSLIYSLLKALALQIGSEVSYSELANLLGIDKKTVIRYIDLLEKSFVIFRMGSYSGNKRREISKNKKVYFCDNGIRNAVLENFNELDSRDDLGALWENLLISERQKYTNYHDIFGRSYFWRTYDGSEVDLVEERGGKLFGFEIKYKKGVVYVPAKWSLYKNASWEVVNKDKLKGFVV</sequence>
<dbReference type="InterPro" id="IPR027417">
    <property type="entry name" value="P-loop_NTPase"/>
</dbReference>
<dbReference type="SUPFAM" id="SSF46785">
    <property type="entry name" value="Winged helix' DNA-binding domain"/>
    <property type="match status" value="1"/>
</dbReference>